<feature type="transmembrane region" description="Helical" evidence="12">
    <location>
        <begin position="126"/>
        <end position="149"/>
    </location>
</feature>
<dbReference type="EMBL" id="JAMQJY010000002">
    <property type="protein sequence ID" value="MCM2676784.1"/>
    <property type="molecule type" value="Genomic_DNA"/>
</dbReference>
<feature type="transmembrane region" description="Helical" evidence="12">
    <location>
        <begin position="219"/>
        <end position="236"/>
    </location>
</feature>
<protein>
    <submittedName>
        <fullName evidence="13">Cytochrome ubiquinol oxidase subunit I</fullName>
    </submittedName>
</protein>
<keyword evidence="3 12" id="KW-0813">Transport</keyword>
<feature type="transmembrane region" description="Helical" evidence="12">
    <location>
        <begin position="408"/>
        <end position="432"/>
    </location>
</feature>
<dbReference type="RefSeq" id="WP_251609815.1">
    <property type="nucleotide sequence ID" value="NZ_JAMQJY010000002.1"/>
</dbReference>
<evidence type="ECO:0000256" key="11">
    <source>
        <dbReference type="ARBA" id="ARBA00023136"/>
    </source>
</evidence>
<comment type="subcellular location">
    <subcellularLocation>
        <location evidence="1">Cell membrane</location>
        <topology evidence="1">Multi-pass membrane protein</topology>
    </subcellularLocation>
</comment>
<dbReference type="Proteomes" id="UP001203665">
    <property type="component" value="Unassembled WGS sequence"/>
</dbReference>
<feature type="transmembrane region" description="Helical" evidence="12">
    <location>
        <begin position="183"/>
        <end position="204"/>
    </location>
</feature>
<feature type="transmembrane region" description="Helical" evidence="12">
    <location>
        <begin position="317"/>
        <end position="346"/>
    </location>
</feature>
<keyword evidence="4 12" id="KW-1003">Cell membrane</keyword>
<evidence type="ECO:0000256" key="2">
    <source>
        <dbReference type="ARBA" id="ARBA00009819"/>
    </source>
</evidence>
<evidence type="ECO:0000256" key="8">
    <source>
        <dbReference type="ARBA" id="ARBA00022982"/>
    </source>
</evidence>
<evidence type="ECO:0000256" key="3">
    <source>
        <dbReference type="ARBA" id="ARBA00022448"/>
    </source>
</evidence>
<evidence type="ECO:0000256" key="12">
    <source>
        <dbReference type="PIRNR" id="PIRNR006446"/>
    </source>
</evidence>
<comment type="similarity">
    <text evidence="2 12">Belongs to the cytochrome ubiquinol oxidase subunit 1 family.</text>
</comment>
<dbReference type="InterPro" id="IPR002585">
    <property type="entry name" value="Cyt-d_ubiquinol_oxidase_su_1"/>
</dbReference>
<evidence type="ECO:0000256" key="7">
    <source>
        <dbReference type="ARBA" id="ARBA00022723"/>
    </source>
</evidence>
<feature type="transmembrane region" description="Helical" evidence="12">
    <location>
        <begin position="358"/>
        <end position="380"/>
    </location>
</feature>
<evidence type="ECO:0000256" key="5">
    <source>
        <dbReference type="ARBA" id="ARBA00022617"/>
    </source>
</evidence>
<keyword evidence="9 12" id="KW-1133">Transmembrane helix</keyword>
<keyword evidence="14" id="KW-1185">Reference proteome</keyword>
<keyword evidence="11 12" id="KW-0472">Membrane</keyword>
<keyword evidence="5 12" id="KW-0349">Heme</keyword>
<evidence type="ECO:0000313" key="13">
    <source>
        <dbReference type="EMBL" id="MCM2676784.1"/>
    </source>
</evidence>
<dbReference type="PANTHER" id="PTHR30365:SF14">
    <property type="entry name" value="CYTOCHROME BD MENAQUINOL OXIDASE SUBUNIT I-RELATED"/>
    <property type="match status" value="1"/>
</dbReference>
<reference evidence="13" key="1">
    <citation type="submission" date="2022-06" db="EMBL/GenBank/DDBJ databases">
        <title>Alkalicoccobacillus porphyridii sp. nov., isolated from a marine red alga, Porphyridium purpureum and reclassification of Shouchella plakortidis and Shouchella gibsonii as Alkalicoccobacillus plakortidis comb. nov. and Alkalicoccobacillus gibsonii comb. nov.</title>
        <authorList>
            <person name="Kim K.H."/>
            <person name="Lee J.K."/>
            <person name="Han D.M."/>
            <person name="Baek J.H."/>
            <person name="Jeon C.O."/>
        </authorList>
    </citation>
    <scope>NUCLEOTIDE SEQUENCE</scope>
    <source>
        <strain evidence="13">DSM 19153</strain>
    </source>
</reference>
<sequence length="450" mass="49136">MDSVLLSRMLFGSSMAFHIIFATLTVGITLMILLAEIMRLIKKDDDYALLAKRWTKGAAVLLGVAIPSGTIVAVMLSLLWPHFMAIVGEVIALPFQIEIFAFFLEALFLSIYVYAADRLGPVTRLIAVFFVAFGASASAILITNAHAWMNTPRGFDLVDGQVVNVDPLAAIKAPSFLVTANHVVGTAFMTGAFVLVAVAAYKLLHNQLSKREITYHRKGLLLSLIVAFIMSSYTALSGHETAVMLYEELPIKLAASEGLFNTTDNAALTVFGTPSIEAEGVIGGIEIPGMLSWIATGSTDGVIQGLNEFPQDEWPPLFIHTLFNVMVAIGFTLLGLAALGLVIWFLRRKQEGVIFPKWLLVAFVACGPLAVIGIETGWIYSCTGRQPWTIYGIQRTVDAATNSGNLGILFFLFSVLYIFLLVLTALVMYFYFKRNPVSDEFHSSSEQLNS</sequence>
<gene>
    <name evidence="13" type="ORF">NDM98_15920</name>
</gene>
<dbReference type="Pfam" id="PF01654">
    <property type="entry name" value="Cyt_bd_oxida_I"/>
    <property type="match status" value="1"/>
</dbReference>
<dbReference type="PIRSF" id="PIRSF006446">
    <property type="entry name" value="Cyt_quinol_oxidase_1"/>
    <property type="match status" value="1"/>
</dbReference>
<accession>A0ABT0XNG5</accession>
<evidence type="ECO:0000256" key="1">
    <source>
        <dbReference type="ARBA" id="ARBA00004651"/>
    </source>
</evidence>
<evidence type="ECO:0000256" key="4">
    <source>
        <dbReference type="ARBA" id="ARBA00022475"/>
    </source>
</evidence>
<dbReference type="PANTHER" id="PTHR30365">
    <property type="entry name" value="CYTOCHROME D UBIQUINOL OXIDASE"/>
    <property type="match status" value="1"/>
</dbReference>
<feature type="transmembrane region" description="Helical" evidence="12">
    <location>
        <begin position="92"/>
        <end position="114"/>
    </location>
</feature>
<evidence type="ECO:0000256" key="9">
    <source>
        <dbReference type="ARBA" id="ARBA00022989"/>
    </source>
</evidence>
<feature type="transmembrane region" description="Helical" evidence="12">
    <location>
        <begin position="58"/>
        <end position="80"/>
    </location>
</feature>
<evidence type="ECO:0000313" key="14">
    <source>
        <dbReference type="Proteomes" id="UP001203665"/>
    </source>
</evidence>
<keyword evidence="7 12" id="KW-0479">Metal-binding</keyword>
<keyword evidence="10 12" id="KW-0408">Iron</keyword>
<name>A0ABT0XNG5_9BACI</name>
<proteinExistence type="inferred from homology"/>
<comment type="caution">
    <text evidence="13">The sequence shown here is derived from an EMBL/GenBank/DDBJ whole genome shotgun (WGS) entry which is preliminary data.</text>
</comment>
<feature type="transmembrane region" description="Helical" evidence="12">
    <location>
        <begin position="15"/>
        <end position="37"/>
    </location>
</feature>
<keyword evidence="8 12" id="KW-0249">Electron transport</keyword>
<keyword evidence="6 12" id="KW-0812">Transmembrane</keyword>
<organism evidence="13 14">
    <name type="scientific">Alkalicoccobacillus plakortidis</name>
    <dbReference type="NCBI Taxonomy" id="444060"/>
    <lineage>
        <taxon>Bacteria</taxon>
        <taxon>Bacillati</taxon>
        <taxon>Bacillota</taxon>
        <taxon>Bacilli</taxon>
        <taxon>Bacillales</taxon>
        <taxon>Bacillaceae</taxon>
        <taxon>Alkalicoccobacillus</taxon>
    </lineage>
</organism>
<evidence type="ECO:0000256" key="6">
    <source>
        <dbReference type="ARBA" id="ARBA00022692"/>
    </source>
</evidence>
<evidence type="ECO:0000256" key="10">
    <source>
        <dbReference type="ARBA" id="ARBA00023004"/>
    </source>
</evidence>